<evidence type="ECO:0000256" key="7">
    <source>
        <dbReference type="ARBA" id="ARBA00022840"/>
    </source>
</evidence>
<evidence type="ECO:0000256" key="8">
    <source>
        <dbReference type="ARBA" id="ARBA00022917"/>
    </source>
</evidence>
<evidence type="ECO:0000313" key="17">
    <source>
        <dbReference type="EMBL" id="EFI33445.1"/>
    </source>
</evidence>
<proteinExistence type="inferred from homology"/>
<keyword evidence="5 12" id="KW-0436">Ligase</keyword>
<feature type="binding site" evidence="12 13">
    <location>
        <position position="284"/>
    </location>
    <ligand>
        <name>L-serine</name>
        <dbReference type="ChEBI" id="CHEBI:33384"/>
    </ligand>
</feature>
<dbReference type="InterPro" id="IPR033729">
    <property type="entry name" value="SerRS_core"/>
</dbReference>
<comment type="catalytic activity">
    <reaction evidence="11 12">
        <text>tRNA(Ser) + L-serine + ATP = L-seryl-tRNA(Ser) + AMP + diphosphate + H(+)</text>
        <dbReference type="Rhea" id="RHEA:12292"/>
        <dbReference type="Rhea" id="RHEA-COMP:9669"/>
        <dbReference type="Rhea" id="RHEA-COMP:9703"/>
        <dbReference type="ChEBI" id="CHEBI:15378"/>
        <dbReference type="ChEBI" id="CHEBI:30616"/>
        <dbReference type="ChEBI" id="CHEBI:33019"/>
        <dbReference type="ChEBI" id="CHEBI:33384"/>
        <dbReference type="ChEBI" id="CHEBI:78442"/>
        <dbReference type="ChEBI" id="CHEBI:78533"/>
        <dbReference type="ChEBI" id="CHEBI:456215"/>
        <dbReference type="EC" id="6.1.1.11"/>
    </reaction>
</comment>
<name>D6SRX9_9BACT</name>
<comment type="subunit">
    <text evidence="12">Homodimer. The tRNA molecule binds across the dimer.</text>
</comment>
<keyword evidence="15" id="KW-0175">Coiled coil</keyword>
<dbReference type="PANTHER" id="PTHR43697">
    <property type="entry name" value="SERYL-TRNA SYNTHETASE"/>
    <property type="match status" value="1"/>
</dbReference>
<dbReference type="PRINTS" id="PR00981">
    <property type="entry name" value="TRNASYNTHSER"/>
</dbReference>
<sequence length="425" mass="48074">MLDIKFVRKNPDLVAKSIKDRGAAQDLDDFLKLEQQRRELTQRVQDLKTRRNQASQEVALAKREGRDAAQAMEGLSELSDKIKELDGELKGLDRQVHEWLLSVPNIPAGDVPVGSDEDDNQVVRTWGEKPVMDFQPREHWDLGVELGGLDFEHAAKMTGSRFVMYVGWGARLERALINFMLDVQTGEHGYMETMPPMIVNRDSMTATGQLPKFADDLFKLENWEYYLIPTAEVPLTNIHRGEVLQEDQLPLAYTAFTGCFRSEAGSHGKDTRGIIRQHQFNKVELVRFAHPDDSFKQLELLLGHAEEILKRLGLHYRVVNLCTGDLGFGAAKTYDIEVWLPGQGKYREISSCSNFTDFQARRGDIRFKPAQEKKSRLVHTLNGSGLAVGRALVAIMENCQQKDGSIVIPEVLRPYTGGMDIIRKP</sequence>
<reference evidence="17" key="1">
    <citation type="submission" date="2010-05" db="EMBL/GenBank/DDBJ databases">
        <title>The draft genome of Desulfonatronospira thiodismutans ASO3-1.</title>
        <authorList>
            <consortium name="US DOE Joint Genome Institute (JGI-PGF)"/>
            <person name="Lucas S."/>
            <person name="Copeland A."/>
            <person name="Lapidus A."/>
            <person name="Cheng J.-F."/>
            <person name="Bruce D."/>
            <person name="Goodwin L."/>
            <person name="Pitluck S."/>
            <person name="Chertkov O."/>
            <person name="Brettin T."/>
            <person name="Detter J.C."/>
            <person name="Han C."/>
            <person name="Land M.L."/>
            <person name="Hauser L."/>
            <person name="Kyrpides N."/>
            <person name="Mikhailova N."/>
            <person name="Muyzer G."/>
            <person name="Woyke T."/>
        </authorList>
    </citation>
    <scope>NUCLEOTIDE SEQUENCE [LARGE SCALE GENOMIC DNA]</scope>
    <source>
        <strain evidence="17">ASO3-1</strain>
    </source>
</reference>
<dbReference type="GO" id="GO:0005737">
    <property type="term" value="C:cytoplasm"/>
    <property type="evidence" value="ECO:0007669"/>
    <property type="project" value="UniProtKB-SubCell"/>
</dbReference>
<comment type="caution">
    <text evidence="12">Lacks conserved residue(s) required for the propagation of feature annotation.</text>
</comment>
<dbReference type="RefSeq" id="WP_008870797.1">
    <property type="nucleotide sequence ID" value="NZ_ACJN02000003.1"/>
</dbReference>
<evidence type="ECO:0000256" key="2">
    <source>
        <dbReference type="ARBA" id="ARBA00005045"/>
    </source>
</evidence>
<evidence type="ECO:0000256" key="1">
    <source>
        <dbReference type="ARBA" id="ARBA00004496"/>
    </source>
</evidence>
<keyword evidence="4 12" id="KW-0963">Cytoplasm</keyword>
<dbReference type="Pfam" id="PF02403">
    <property type="entry name" value="Seryl_tRNA_N"/>
    <property type="match status" value="1"/>
</dbReference>
<comment type="subcellular location">
    <subcellularLocation>
        <location evidence="1 12">Cytoplasm</location>
    </subcellularLocation>
</comment>
<feature type="binding site" evidence="12">
    <location>
        <position position="384"/>
    </location>
    <ligand>
        <name>L-serine</name>
        <dbReference type="ChEBI" id="CHEBI:33384"/>
    </ligand>
</feature>
<feature type="binding site" evidence="12 14">
    <location>
        <begin position="261"/>
        <end position="263"/>
    </location>
    <ligand>
        <name>ATP</name>
        <dbReference type="ChEBI" id="CHEBI:30616"/>
    </ligand>
</feature>
<evidence type="ECO:0000256" key="14">
    <source>
        <dbReference type="PIRSR" id="PIRSR001529-2"/>
    </source>
</evidence>
<dbReference type="InterPro" id="IPR002314">
    <property type="entry name" value="aa-tRNA-synt_IIb"/>
</dbReference>
<dbReference type="GO" id="GO:0004828">
    <property type="term" value="F:serine-tRNA ligase activity"/>
    <property type="evidence" value="ECO:0007669"/>
    <property type="project" value="UniProtKB-UniRule"/>
</dbReference>
<feature type="binding site" evidence="12 14">
    <location>
        <begin position="348"/>
        <end position="351"/>
    </location>
    <ligand>
        <name>ATP</name>
        <dbReference type="ChEBI" id="CHEBI:30616"/>
    </ligand>
</feature>
<evidence type="ECO:0000256" key="6">
    <source>
        <dbReference type="ARBA" id="ARBA00022741"/>
    </source>
</evidence>
<evidence type="ECO:0000256" key="5">
    <source>
        <dbReference type="ARBA" id="ARBA00022598"/>
    </source>
</evidence>
<keyword evidence="7 12" id="KW-0067">ATP-binding</keyword>
<comment type="pathway">
    <text evidence="2 12">Aminoacyl-tRNA biosynthesis; selenocysteinyl-tRNA(Sec) biosynthesis; L-seryl-tRNA(Sec) from L-serine and tRNA(Sec): step 1/1.</text>
</comment>
<evidence type="ECO:0000256" key="15">
    <source>
        <dbReference type="SAM" id="Coils"/>
    </source>
</evidence>
<evidence type="ECO:0000313" key="18">
    <source>
        <dbReference type="Proteomes" id="UP000005496"/>
    </source>
</evidence>
<evidence type="ECO:0000259" key="16">
    <source>
        <dbReference type="PROSITE" id="PS50862"/>
    </source>
</evidence>
<dbReference type="Pfam" id="PF00587">
    <property type="entry name" value="tRNA-synt_2b"/>
    <property type="match status" value="1"/>
</dbReference>
<feature type="binding site" evidence="12">
    <location>
        <begin position="230"/>
        <end position="232"/>
    </location>
    <ligand>
        <name>L-serine</name>
        <dbReference type="ChEBI" id="CHEBI:33384"/>
    </ligand>
</feature>
<dbReference type="Gene3D" id="3.30.930.10">
    <property type="entry name" value="Bira Bifunctional Protein, Domain 2"/>
    <property type="match status" value="1"/>
</dbReference>
<comment type="similarity">
    <text evidence="3 12">Belongs to the class-II aminoacyl-tRNA synthetase family. Type-1 seryl-tRNA synthetase subfamily.</text>
</comment>
<dbReference type="Gene3D" id="1.10.287.40">
    <property type="entry name" value="Serine-tRNA synthetase, tRNA binding domain"/>
    <property type="match status" value="1"/>
</dbReference>
<dbReference type="GO" id="GO:0006434">
    <property type="term" value="P:seryl-tRNA aminoacylation"/>
    <property type="evidence" value="ECO:0007669"/>
    <property type="project" value="UniProtKB-UniRule"/>
</dbReference>
<keyword evidence="6 12" id="KW-0547">Nucleotide-binding</keyword>
<dbReference type="OrthoDB" id="9804647at2"/>
<keyword evidence="18" id="KW-1185">Reference proteome</keyword>
<dbReference type="InterPro" id="IPR045864">
    <property type="entry name" value="aa-tRNA-synth_II/BPL/LPL"/>
</dbReference>
<comment type="function">
    <text evidence="12">Catalyzes the attachment of serine to tRNA(Ser). Is also able to aminoacylate tRNA(Sec) with serine, to form the misacylated tRNA L-seryl-tRNA(Sec), which will be further converted into selenocysteinyl-tRNA(Sec).</text>
</comment>
<feature type="domain" description="Aminoacyl-transfer RNA synthetases class-II family profile" evidence="16">
    <location>
        <begin position="171"/>
        <end position="409"/>
    </location>
</feature>
<evidence type="ECO:0000256" key="4">
    <source>
        <dbReference type="ARBA" id="ARBA00022490"/>
    </source>
</evidence>
<dbReference type="HAMAP" id="MF_00176">
    <property type="entry name" value="Ser_tRNA_synth_type1"/>
    <property type="match status" value="1"/>
</dbReference>
<feature type="binding site" evidence="13">
    <location>
        <position position="230"/>
    </location>
    <ligand>
        <name>L-serine</name>
        <dbReference type="ChEBI" id="CHEBI:33384"/>
    </ligand>
</feature>
<evidence type="ECO:0000256" key="11">
    <source>
        <dbReference type="ARBA" id="ARBA00048823"/>
    </source>
</evidence>
<organism evidence="17 18">
    <name type="scientific">Desulfonatronospira thiodismutans ASO3-1</name>
    <dbReference type="NCBI Taxonomy" id="555779"/>
    <lineage>
        <taxon>Bacteria</taxon>
        <taxon>Pseudomonadati</taxon>
        <taxon>Thermodesulfobacteriota</taxon>
        <taxon>Desulfovibrionia</taxon>
        <taxon>Desulfovibrionales</taxon>
        <taxon>Desulfonatronovibrionaceae</taxon>
        <taxon>Desulfonatronospira</taxon>
    </lineage>
</organism>
<dbReference type="InterPro" id="IPR006195">
    <property type="entry name" value="aa-tRNA-synth_II"/>
</dbReference>
<dbReference type="InterPro" id="IPR010978">
    <property type="entry name" value="tRNA-bd_arm"/>
</dbReference>
<feature type="coiled-coil region" evidence="15">
    <location>
        <begin position="30"/>
        <end position="95"/>
    </location>
</feature>
<dbReference type="GO" id="GO:0005524">
    <property type="term" value="F:ATP binding"/>
    <property type="evidence" value="ECO:0007669"/>
    <property type="project" value="UniProtKB-UniRule"/>
</dbReference>
<dbReference type="PIRSF" id="PIRSF001529">
    <property type="entry name" value="Ser-tRNA-synth_IIa"/>
    <property type="match status" value="1"/>
</dbReference>
<dbReference type="SUPFAM" id="SSF46589">
    <property type="entry name" value="tRNA-binding arm"/>
    <property type="match status" value="1"/>
</dbReference>
<dbReference type="CDD" id="cd00770">
    <property type="entry name" value="SerRS_core"/>
    <property type="match status" value="1"/>
</dbReference>
<dbReference type="PROSITE" id="PS50862">
    <property type="entry name" value="AA_TRNA_LIGASE_II"/>
    <property type="match status" value="1"/>
</dbReference>
<dbReference type="eggNOG" id="COG0172">
    <property type="taxonomic scope" value="Bacteria"/>
</dbReference>
<evidence type="ECO:0000256" key="3">
    <source>
        <dbReference type="ARBA" id="ARBA00010728"/>
    </source>
</evidence>
<dbReference type="UniPathway" id="UPA00906">
    <property type="reaction ID" value="UER00895"/>
</dbReference>
<feature type="binding site" evidence="13">
    <location>
        <position position="261"/>
    </location>
    <ligand>
        <name>L-serine</name>
        <dbReference type="ChEBI" id="CHEBI:33384"/>
    </ligand>
</feature>
<dbReference type="NCBIfam" id="TIGR00414">
    <property type="entry name" value="serS"/>
    <property type="match status" value="1"/>
</dbReference>
<dbReference type="AlphaFoldDB" id="D6SRX9"/>
<comment type="caution">
    <text evidence="17">The sequence shown here is derived from an EMBL/GenBank/DDBJ whole genome shotgun (WGS) entry which is preliminary data.</text>
</comment>
<feature type="binding site" evidence="13">
    <location>
        <position position="382"/>
    </location>
    <ligand>
        <name>L-serine</name>
        <dbReference type="ChEBI" id="CHEBI:33384"/>
    </ligand>
</feature>
<dbReference type="EC" id="6.1.1.11" evidence="12"/>
<evidence type="ECO:0000256" key="12">
    <source>
        <dbReference type="HAMAP-Rule" id="MF_00176"/>
    </source>
</evidence>
<protein>
    <recommendedName>
        <fullName evidence="12">Serine--tRNA ligase</fullName>
        <ecNumber evidence="12">6.1.1.11</ecNumber>
    </recommendedName>
    <alternativeName>
        <fullName evidence="12">Seryl-tRNA synthetase</fullName>
        <shortName evidence="12">SerRS</shortName>
    </alternativeName>
    <alternativeName>
        <fullName evidence="12">Seryl-tRNA(Ser/Sec) synthetase</fullName>
    </alternativeName>
</protein>
<dbReference type="SUPFAM" id="SSF55681">
    <property type="entry name" value="Class II aaRS and biotin synthetases"/>
    <property type="match status" value="1"/>
</dbReference>
<evidence type="ECO:0000256" key="10">
    <source>
        <dbReference type="ARBA" id="ARBA00047929"/>
    </source>
</evidence>
<keyword evidence="8 12" id="KW-0648">Protein biosynthesis</keyword>
<evidence type="ECO:0000256" key="9">
    <source>
        <dbReference type="ARBA" id="ARBA00023146"/>
    </source>
</evidence>
<keyword evidence="9 12" id="KW-0030">Aminoacyl-tRNA synthetase</keyword>
<dbReference type="Proteomes" id="UP000005496">
    <property type="component" value="Unassembled WGS sequence"/>
</dbReference>
<dbReference type="InterPro" id="IPR015866">
    <property type="entry name" value="Ser-tRNA-synth_1_N"/>
</dbReference>
<dbReference type="InterPro" id="IPR002317">
    <property type="entry name" value="Ser-tRNA-ligase_type_1"/>
</dbReference>
<dbReference type="GO" id="GO:0016260">
    <property type="term" value="P:selenocysteine biosynthetic process"/>
    <property type="evidence" value="ECO:0007669"/>
    <property type="project" value="UniProtKB-UniRule"/>
</dbReference>
<accession>D6SRX9</accession>
<gene>
    <name evidence="12" type="primary">serS</name>
    <name evidence="17" type="ORF">Dthio_PD0779</name>
</gene>
<dbReference type="EMBL" id="ACJN02000003">
    <property type="protein sequence ID" value="EFI33445.1"/>
    <property type="molecule type" value="Genomic_DNA"/>
</dbReference>
<comment type="catalytic activity">
    <reaction evidence="10 12">
        <text>tRNA(Sec) + L-serine + ATP = L-seryl-tRNA(Sec) + AMP + diphosphate + H(+)</text>
        <dbReference type="Rhea" id="RHEA:42580"/>
        <dbReference type="Rhea" id="RHEA-COMP:9742"/>
        <dbReference type="Rhea" id="RHEA-COMP:10128"/>
        <dbReference type="ChEBI" id="CHEBI:15378"/>
        <dbReference type="ChEBI" id="CHEBI:30616"/>
        <dbReference type="ChEBI" id="CHEBI:33019"/>
        <dbReference type="ChEBI" id="CHEBI:33384"/>
        <dbReference type="ChEBI" id="CHEBI:78442"/>
        <dbReference type="ChEBI" id="CHEBI:78533"/>
        <dbReference type="ChEBI" id="CHEBI:456215"/>
        <dbReference type="EC" id="6.1.1.11"/>
    </reaction>
</comment>
<comment type="domain">
    <text evidence="12">Consists of two distinct domains, a catalytic core and a N-terminal extension that is involved in tRNA binding.</text>
</comment>
<evidence type="ECO:0000256" key="13">
    <source>
        <dbReference type="PIRSR" id="PIRSR001529-1"/>
    </source>
</evidence>
<dbReference type="InterPro" id="IPR042103">
    <property type="entry name" value="SerRS_1_N_sf"/>
</dbReference>
<dbReference type="PANTHER" id="PTHR43697:SF1">
    <property type="entry name" value="SERINE--TRNA LIGASE"/>
    <property type="match status" value="1"/>
</dbReference>